<dbReference type="GO" id="GO:0004017">
    <property type="term" value="F:AMP kinase activity"/>
    <property type="evidence" value="ECO:0007669"/>
    <property type="project" value="UniProtKB-EC"/>
</dbReference>
<evidence type="ECO:0000256" key="7">
    <source>
        <dbReference type="RuleBase" id="RU003331"/>
    </source>
</evidence>
<dbReference type="NCBIfam" id="NF011104">
    <property type="entry name" value="PRK14531.1"/>
    <property type="match status" value="1"/>
</dbReference>
<feature type="binding site" evidence="5">
    <location>
        <position position="113"/>
    </location>
    <ligand>
        <name>AMP</name>
        <dbReference type="ChEBI" id="CHEBI:456215"/>
    </ligand>
</feature>
<comment type="caution">
    <text evidence="5">Lacks conserved residue(s) required for the propagation of feature annotation.</text>
</comment>
<feature type="binding site" evidence="5">
    <location>
        <position position="166"/>
    </location>
    <ligand>
        <name>AMP</name>
        <dbReference type="ChEBI" id="CHEBI:456215"/>
    </ligand>
</feature>
<evidence type="ECO:0000256" key="6">
    <source>
        <dbReference type="RuleBase" id="RU003330"/>
    </source>
</evidence>
<dbReference type="PANTHER" id="PTHR23359">
    <property type="entry name" value="NUCLEOTIDE KINASE"/>
    <property type="match status" value="1"/>
</dbReference>
<keyword evidence="5" id="KW-0963">Cytoplasm</keyword>
<evidence type="ECO:0000256" key="1">
    <source>
        <dbReference type="ARBA" id="ARBA00022679"/>
    </source>
</evidence>
<comment type="function">
    <text evidence="5">Catalyzes the reversible transfer of the terminal phosphate group between ATP and AMP. Plays an important role in cellular energy homeostasis and in adenine nucleotide metabolism.</text>
</comment>
<feature type="binding site" evidence="5">
    <location>
        <position position="148"/>
    </location>
    <ligand>
        <name>ATP</name>
        <dbReference type="ChEBI" id="CHEBI:30616"/>
    </ligand>
</feature>
<accession>A0ABV8PY08</accession>
<reference evidence="9" key="1">
    <citation type="journal article" date="2019" name="Int. J. Syst. Evol. Microbiol.">
        <title>The Global Catalogue of Microorganisms (GCM) 10K type strain sequencing project: providing services to taxonomists for standard genome sequencing and annotation.</title>
        <authorList>
            <consortium name="The Broad Institute Genomics Platform"/>
            <consortium name="The Broad Institute Genome Sequencing Center for Infectious Disease"/>
            <person name="Wu L."/>
            <person name="Ma J."/>
        </authorList>
    </citation>
    <scope>NUCLEOTIDE SEQUENCE [LARGE SCALE GENOMIC DNA]</scope>
    <source>
        <strain evidence="9">CECT 8010</strain>
    </source>
</reference>
<dbReference type="PRINTS" id="PR00094">
    <property type="entry name" value="ADENYLTKNASE"/>
</dbReference>
<keyword evidence="4 5" id="KW-0418">Kinase</keyword>
<feature type="binding site" evidence="5">
    <location>
        <position position="52"/>
    </location>
    <ligand>
        <name>AMP</name>
        <dbReference type="ChEBI" id="CHEBI:456215"/>
    </ligand>
</feature>
<comment type="pathway">
    <text evidence="5">Purine metabolism; AMP biosynthesis via salvage pathway; AMP from ADP: step 1/1.</text>
</comment>
<comment type="catalytic activity">
    <reaction evidence="5 7">
        <text>AMP + ATP = 2 ADP</text>
        <dbReference type="Rhea" id="RHEA:12973"/>
        <dbReference type="ChEBI" id="CHEBI:30616"/>
        <dbReference type="ChEBI" id="CHEBI:456215"/>
        <dbReference type="ChEBI" id="CHEBI:456216"/>
        <dbReference type="EC" id="2.7.4.3"/>
    </reaction>
</comment>
<keyword evidence="1 5" id="KW-0808">Transferase</keyword>
<dbReference type="EMBL" id="JBHSDC010000029">
    <property type="protein sequence ID" value="MFC4232993.1"/>
    <property type="molecule type" value="Genomic_DNA"/>
</dbReference>
<evidence type="ECO:0000313" key="9">
    <source>
        <dbReference type="Proteomes" id="UP001595906"/>
    </source>
</evidence>
<dbReference type="Pfam" id="PF00406">
    <property type="entry name" value="ADK"/>
    <property type="match status" value="1"/>
</dbReference>
<feature type="binding site" evidence="5">
    <location>
        <begin position="106"/>
        <end position="109"/>
    </location>
    <ligand>
        <name>AMP</name>
        <dbReference type="ChEBI" id="CHEBI:456215"/>
    </ligand>
</feature>
<dbReference type="SUPFAM" id="SSF52540">
    <property type="entry name" value="P-loop containing nucleoside triphosphate hydrolases"/>
    <property type="match status" value="1"/>
</dbReference>
<sequence>METVLVARCIFATQATPLLTMFNIILFGPPGSGKGTQSEMLIAKYGLIHLSTGDILRKEIAAGTPLGLEAKSIMDKGELVPDEVVIGMISSALEANPEAKGFLFDGFPRTTAQASALDKLLQLKGTEIGIVLALEVSEEELVKRLLNRGLTSGRSDDTNEVVITARIAEYRKKTSAVADYYQQFDKVKNIQGEGSVEEIFTLLSNEIDSRL</sequence>
<feature type="binding site" evidence="5">
    <location>
        <begin position="78"/>
        <end position="80"/>
    </location>
    <ligand>
        <name>AMP</name>
        <dbReference type="ChEBI" id="CHEBI:456215"/>
    </ligand>
</feature>
<dbReference type="InterPro" id="IPR033690">
    <property type="entry name" value="Adenylat_kinase_CS"/>
</dbReference>
<feature type="region of interest" description="NMP" evidence="5">
    <location>
        <begin position="51"/>
        <end position="80"/>
    </location>
</feature>
<dbReference type="InterPro" id="IPR027417">
    <property type="entry name" value="P-loop_NTPase"/>
</dbReference>
<proteinExistence type="inferred from homology"/>
<comment type="domain">
    <text evidence="5">Consists of three domains, a large central CORE domain and two small peripheral domains, NMPbind and LID, which undergo movements during catalysis. The LID domain closes over the site of phosphoryl transfer upon ATP binding. Assembling and dissambling the active center during each catalytic cycle provides an effective means to prevent ATP hydrolysis.</text>
</comment>
<evidence type="ECO:0000313" key="8">
    <source>
        <dbReference type="EMBL" id="MFC4232993.1"/>
    </source>
</evidence>
<comment type="subunit">
    <text evidence="5 7">Monomer.</text>
</comment>
<dbReference type="RefSeq" id="WP_379015072.1">
    <property type="nucleotide sequence ID" value="NZ_JBHSDC010000029.1"/>
</dbReference>
<feature type="binding site" evidence="5">
    <location>
        <begin position="31"/>
        <end position="36"/>
    </location>
    <ligand>
        <name>ATP</name>
        <dbReference type="ChEBI" id="CHEBI:30616"/>
    </ligand>
</feature>
<evidence type="ECO:0000256" key="3">
    <source>
        <dbReference type="ARBA" id="ARBA00022741"/>
    </source>
</evidence>
<keyword evidence="2 5" id="KW-0545">Nucleotide biosynthesis</keyword>
<dbReference type="Proteomes" id="UP001595906">
    <property type="component" value="Unassembled WGS sequence"/>
</dbReference>
<name>A0ABV8PY08_9BACT</name>
<keyword evidence="5 7" id="KW-0067">ATP-binding</keyword>
<dbReference type="NCBIfam" id="NF001381">
    <property type="entry name" value="PRK00279.1-3"/>
    <property type="match status" value="1"/>
</dbReference>
<dbReference type="InterPro" id="IPR000850">
    <property type="entry name" value="Adenylat/UMP-CMP_kin"/>
</dbReference>
<dbReference type="NCBIfam" id="NF011105">
    <property type="entry name" value="PRK14532.1"/>
    <property type="match status" value="1"/>
</dbReference>
<feature type="binding site" evidence="5">
    <location>
        <position position="154"/>
    </location>
    <ligand>
        <name>AMP</name>
        <dbReference type="ChEBI" id="CHEBI:456215"/>
    </ligand>
</feature>
<gene>
    <name evidence="5" type="primary">adk</name>
    <name evidence="8" type="ORF">ACFOW1_13915</name>
</gene>
<dbReference type="Gene3D" id="3.40.50.300">
    <property type="entry name" value="P-loop containing nucleotide triphosphate hydrolases"/>
    <property type="match status" value="1"/>
</dbReference>
<dbReference type="EC" id="2.7.4.3" evidence="5 7"/>
<keyword evidence="3 5" id="KW-0547">Nucleotide-binding</keyword>
<evidence type="ECO:0000256" key="5">
    <source>
        <dbReference type="HAMAP-Rule" id="MF_00235"/>
    </source>
</evidence>
<comment type="subcellular location">
    <subcellularLocation>
        <location evidence="5 7">Cytoplasm</location>
    </subcellularLocation>
</comment>
<evidence type="ECO:0000256" key="4">
    <source>
        <dbReference type="ARBA" id="ARBA00022777"/>
    </source>
</evidence>
<protein>
    <recommendedName>
        <fullName evidence="5 7">Adenylate kinase</fullName>
        <shortName evidence="5">AK</shortName>
        <ecNumber evidence="5 7">2.7.4.3</ecNumber>
    </recommendedName>
    <alternativeName>
        <fullName evidence="5">ATP-AMP transphosphorylase</fullName>
    </alternativeName>
    <alternativeName>
        <fullName evidence="5">ATP:AMP phosphotransferase</fullName>
    </alternativeName>
    <alternativeName>
        <fullName evidence="5">Adenylate monophosphate kinase</fullName>
    </alternativeName>
</protein>
<feature type="binding site" evidence="5">
    <location>
        <position position="194"/>
    </location>
    <ligand>
        <name>ATP</name>
        <dbReference type="ChEBI" id="CHEBI:30616"/>
    </ligand>
</feature>
<feature type="binding site" evidence="5">
    <location>
        <position position="57"/>
    </location>
    <ligand>
        <name>AMP</name>
        <dbReference type="ChEBI" id="CHEBI:456215"/>
    </ligand>
</feature>
<comment type="similarity">
    <text evidence="5 6">Belongs to the adenylate kinase family.</text>
</comment>
<evidence type="ECO:0000256" key="2">
    <source>
        <dbReference type="ARBA" id="ARBA00022727"/>
    </source>
</evidence>
<keyword evidence="9" id="KW-1185">Reference proteome</keyword>
<comment type="caution">
    <text evidence="8">The sequence shown here is derived from an EMBL/GenBank/DDBJ whole genome shotgun (WGS) entry which is preliminary data.</text>
</comment>
<dbReference type="HAMAP" id="MF_00235">
    <property type="entry name" value="Adenylate_kinase_Adk"/>
    <property type="match status" value="1"/>
</dbReference>
<dbReference type="NCBIfam" id="NF011100">
    <property type="entry name" value="PRK14527.1"/>
    <property type="match status" value="1"/>
</dbReference>
<dbReference type="PROSITE" id="PS00113">
    <property type="entry name" value="ADENYLATE_KINASE"/>
    <property type="match status" value="1"/>
</dbReference>
<dbReference type="CDD" id="cd01428">
    <property type="entry name" value="ADK"/>
    <property type="match status" value="1"/>
</dbReference>
<organism evidence="8 9">
    <name type="scientific">Parasediminibacterium paludis</name>
    <dbReference type="NCBI Taxonomy" id="908966"/>
    <lineage>
        <taxon>Bacteria</taxon>
        <taxon>Pseudomonadati</taxon>
        <taxon>Bacteroidota</taxon>
        <taxon>Chitinophagia</taxon>
        <taxon>Chitinophagales</taxon>
        <taxon>Chitinophagaceae</taxon>
        <taxon>Parasediminibacterium</taxon>
    </lineage>
</organism>